<organism evidence="4 6">
    <name type="scientific">Holdemania massiliensis</name>
    <dbReference type="NCBI Taxonomy" id="1468449"/>
    <lineage>
        <taxon>Bacteria</taxon>
        <taxon>Bacillati</taxon>
        <taxon>Bacillota</taxon>
        <taxon>Erysipelotrichia</taxon>
        <taxon>Erysipelotrichales</taxon>
        <taxon>Erysipelotrichaceae</taxon>
        <taxon>Holdemania</taxon>
    </lineage>
</organism>
<protein>
    <submittedName>
        <fullName evidence="4">IS3 family transposase</fullName>
    </submittedName>
</protein>
<comment type="caution">
    <text evidence="4">The sequence shown here is derived from an EMBL/GenBank/DDBJ whole genome shotgun (WGS) entry which is preliminary data.</text>
</comment>
<proteinExistence type="predicted"/>
<reference evidence="6 7" key="1">
    <citation type="journal article" date="2019" name="Nat. Med.">
        <title>A library of human gut bacterial isolates paired with longitudinal multiomics data enables mechanistic microbiome research.</title>
        <authorList>
            <person name="Poyet M."/>
            <person name="Groussin M."/>
            <person name="Gibbons S.M."/>
            <person name="Avila-Pacheco J."/>
            <person name="Jiang X."/>
            <person name="Kearney S.M."/>
            <person name="Perrotta A.R."/>
            <person name="Berdy B."/>
            <person name="Zhao S."/>
            <person name="Lieberman T.D."/>
            <person name="Swanson P.K."/>
            <person name="Smith M."/>
            <person name="Roesemann S."/>
            <person name="Alexander J.E."/>
            <person name="Rich S.A."/>
            <person name="Livny J."/>
            <person name="Vlamakis H."/>
            <person name="Clish C."/>
            <person name="Bullock K."/>
            <person name="Deik A."/>
            <person name="Scott J."/>
            <person name="Pierce K.A."/>
            <person name="Xavier R.J."/>
            <person name="Alm E.J."/>
        </authorList>
    </citation>
    <scope>NUCLEOTIDE SEQUENCE [LARGE SCALE GENOMIC DNA]</scope>
    <source>
        <strain evidence="4 6">BIOML-A4</strain>
        <strain evidence="5 7">BIOML-A5</strain>
    </source>
</reference>
<dbReference type="SUPFAM" id="SSF53098">
    <property type="entry name" value="Ribonuclease H-like"/>
    <property type="match status" value="1"/>
</dbReference>
<accession>A0A6N7S482</accession>
<dbReference type="Gene3D" id="3.30.420.10">
    <property type="entry name" value="Ribonuclease H-like superfamily/Ribonuclease H"/>
    <property type="match status" value="1"/>
</dbReference>
<dbReference type="InterPro" id="IPR050900">
    <property type="entry name" value="Transposase_IS3/IS150/IS904"/>
</dbReference>
<dbReference type="Pfam" id="PF00665">
    <property type="entry name" value="rve"/>
    <property type="match status" value="1"/>
</dbReference>
<dbReference type="GO" id="GO:0015074">
    <property type="term" value="P:DNA integration"/>
    <property type="evidence" value="ECO:0007669"/>
    <property type="project" value="InterPro"/>
</dbReference>
<dbReference type="Proteomes" id="UP000433575">
    <property type="component" value="Unassembled WGS sequence"/>
</dbReference>
<evidence type="ECO:0000256" key="2">
    <source>
        <dbReference type="SAM" id="MobiDB-lite"/>
    </source>
</evidence>
<feature type="region of interest" description="Disordered" evidence="2">
    <location>
        <begin position="350"/>
        <end position="380"/>
    </location>
</feature>
<evidence type="ECO:0000313" key="5">
    <source>
        <dbReference type="EMBL" id="MSC32556.1"/>
    </source>
</evidence>
<dbReference type="InterPro" id="IPR012337">
    <property type="entry name" value="RNaseH-like_sf"/>
</dbReference>
<dbReference type="Proteomes" id="UP000480929">
    <property type="component" value="Unassembled WGS sequence"/>
</dbReference>
<dbReference type="EMBL" id="WKPI01000006">
    <property type="protein sequence ID" value="MSC32556.1"/>
    <property type="molecule type" value="Genomic_DNA"/>
</dbReference>
<comment type="function">
    <text evidence="1">Involved in the transposition of the insertion sequence.</text>
</comment>
<dbReference type="InterPro" id="IPR048020">
    <property type="entry name" value="Transpos_IS3"/>
</dbReference>
<keyword evidence="7" id="KW-1185">Reference proteome</keyword>
<dbReference type="InterPro" id="IPR001584">
    <property type="entry name" value="Integrase_cat-core"/>
</dbReference>
<dbReference type="Pfam" id="PF13276">
    <property type="entry name" value="HTH_21"/>
    <property type="match status" value="1"/>
</dbReference>
<evidence type="ECO:0000259" key="3">
    <source>
        <dbReference type="PROSITE" id="PS50994"/>
    </source>
</evidence>
<feature type="domain" description="Integrase catalytic" evidence="3">
    <location>
        <begin position="152"/>
        <end position="319"/>
    </location>
</feature>
<dbReference type="InterPro" id="IPR036397">
    <property type="entry name" value="RNaseH_sf"/>
</dbReference>
<evidence type="ECO:0000313" key="6">
    <source>
        <dbReference type="Proteomes" id="UP000433575"/>
    </source>
</evidence>
<dbReference type="Pfam" id="PF13333">
    <property type="entry name" value="rve_2"/>
    <property type="match status" value="1"/>
</dbReference>
<evidence type="ECO:0000256" key="1">
    <source>
        <dbReference type="ARBA" id="ARBA00002286"/>
    </source>
</evidence>
<evidence type="ECO:0000313" key="7">
    <source>
        <dbReference type="Proteomes" id="UP000480929"/>
    </source>
</evidence>
<dbReference type="GO" id="GO:0003676">
    <property type="term" value="F:nucleic acid binding"/>
    <property type="evidence" value="ECO:0007669"/>
    <property type="project" value="InterPro"/>
</dbReference>
<dbReference type="PROSITE" id="PS50994">
    <property type="entry name" value="INTEGRASE"/>
    <property type="match status" value="1"/>
</dbReference>
<dbReference type="PANTHER" id="PTHR46889:SF5">
    <property type="entry name" value="INTEGRASE PROTEIN"/>
    <property type="match status" value="1"/>
</dbReference>
<dbReference type="InterPro" id="IPR025948">
    <property type="entry name" value="HTH-like_dom"/>
</dbReference>
<sequence>MHQQKATLQDTEGQTAREKYELIDRTLKSKGNPLTISYLCESAGVSRSGYYAWAKRKDAPGSYPCQKEAQDEKDFELILEAFKDRKCDKGRRSIHMWLLHKKGILMNEKKVSRLMKKYKLFCPIRKANPTRRMMKALKSSNVAKNLLERRFEEYGPGYVLLTDITYFFYSASRRKAYLSVVKDAFTKQILAYVLSESFEEDFVLETIEQLYKNPNTTIHTDAMIHSDQGSHYTSHRFIQLLKDKELRQSMSRRGNCWDNAPQESFFGHMKDEIGEYFKDIEEFEKLKGTVDEYMDYYNNERYQYALAKLSPNMFYEYYKTGKYPLIDLVKEPVKIIEKFKKAREFQQGLSSTSESSLSNDSSSNRIQDKDSPVSIIVATR</sequence>
<dbReference type="AlphaFoldDB" id="A0A6N7S482"/>
<name>A0A6N7S482_9FIRM</name>
<dbReference type="NCBIfam" id="NF033516">
    <property type="entry name" value="transpos_IS3"/>
    <property type="match status" value="1"/>
</dbReference>
<evidence type="ECO:0000313" key="4">
    <source>
        <dbReference type="EMBL" id="MSA88470.1"/>
    </source>
</evidence>
<feature type="compositionally biased region" description="Low complexity" evidence="2">
    <location>
        <begin position="350"/>
        <end position="363"/>
    </location>
</feature>
<dbReference type="PANTHER" id="PTHR46889">
    <property type="entry name" value="TRANSPOSASE INSF FOR INSERTION SEQUENCE IS3B-RELATED"/>
    <property type="match status" value="1"/>
</dbReference>
<gene>
    <name evidence="5" type="ORF">GKD88_05420</name>
    <name evidence="4" type="ORF">GKE08_03940</name>
</gene>
<dbReference type="EMBL" id="WKPJ01000003">
    <property type="protein sequence ID" value="MSA88470.1"/>
    <property type="molecule type" value="Genomic_DNA"/>
</dbReference>